<feature type="region of interest" description="Disordered" evidence="1">
    <location>
        <begin position="1"/>
        <end position="152"/>
    </location>
</feature>
<evidence type="ECO:0000313" key="2">
    <source>
        <dbReference type="EMBL" id="KAF0484342.1"/>
    </source>
</evidence>
<feature type="compositionally biased region" description="Basic and acidic residues" evidence="1">
    <location>
        <begin position="17"/>
        <end position="31"/>
    </location>
</feature>
<name>A0A8H4AE69_GIGMA</name>
<protein>
    <submittedName>
        <fullName evidence="2">Uncharacterized protein</fullName>
    </submittedName>
</protein>
<proteinExistence type="predicted"/>
<dbReference type="OrthoDB" id="2432577at2759"/>
<comment type="caution">
    <text evidence="2">The sequence shown here is derived from an EMBL/GenBank/DDBJ whole genome shotgun (WGS) entry which is preliminary data.</text>
</comment>
<dbReference type="AlphaFoldDB" id="A0A8H4AE69"/>
<feature type="compositionally biased region" description="Basic and acidic residues" evidence="1">
    <location>
        <begin position="74"/>
        <end position="91"/>
    </location>
</feature>
<evidence type="ECO:0000256" key="1">
    <source>
        <dbReference type="SAM" id="MobiDB-lite"/>
    </source>
</evidence>
<evidence type="ECO:0000313" key="3">
    <source>
        <dbReference type="Proteomes" id="UP000439903"/>
    </source>
</evidence>
<reference evidence="2 3" key="1">
    <citation type="journal article" date="2019" name="Environ. Microbiol.">
        <title>At the nexus of three kingdoms: the genome of the mycorrhizal fungus Gigaspora margarita provides insights into plant, endobacterial and fungal interactions.</title>
        <authorList>
            <person name="Venice F."/>
            <person name="Ghignone S."/>
            <person name="Salvioli di Fossalunga A."/>
            <person name="Amselem J."/>
            <person name="Novero M."/>
            <person name="Xianan X."/>
            <person name="Sedzielewska Toro K."/>
            <person name="Morin E."/>
            <person name="Lipzen A."/>
            <person name="Grigoriev I.V."/>
            <person name="Henrissat B."/>
            <person name="Martin F.M."/>
            <person name="Bonfante P."/>
        </authorList>
    </citation>
    <scope>NUCLEOTIDE SEQUENCE [LARGE SCALE GENOMIC DNA]</scope>
    <source>
        <strain evidence="2 3">BEG34</strain>
    </source>
</reference>
<gene>
    <name evidence="2" type="ORF">F8M41_023027</name>
</gene>
<feature type="compositionally biased region" description="Acidic residues" evidence="1">
    <location>
        <begin position="92"/>
        <end position="101"/>
    </location>
</feature>
<organism evidence="2 3">
    <name type="scientific">Gigaspora margarita</name>
    <dbReference type="NCBI Taxonomy" id="4874"/>
    <lineage>
        <taxon>Eukaryota</taxon>
        <taxon>Fungi</taxon>
        <taxon>Fungi incertae sedis</taxon>
        <taxon>Mucoromycota</taxon>
        <taxon>Glomeromycotina</taxon>
        <taxon>Glomeromycetes</taxon>
        <taxon>Diversisporales</taxon>
        <taxon>Gigasporaceae</taxon>
        <taxon>Gigaspora</taxon>
    </lineage>
</organism>
<keyword evidence="3" id="KW-1185">Reference proteome</keyword>
<dbReference type="EMBL" id="WTPW01000733">
    <property type="protein sequence ID" value="KAF0484342.1"/>
    <property type="molecule type" value="Genomic_DNA"/>
</dbReference>
<sequence length="152" mass="17686">MIGKCPGCGFSPKTRKTRDPNKHMKLTRDRPYQALLQLTRNTQPITNSNLQSRDPNARKLDESVKQWGSRLQKKVKELSDKDREREKREEQGFFDEPEIEEANFQHEPSLIVQPEIDLEAGPGPRTQAHHEDLDIEVPWPVPFPDDKEHRAI</sequence>
<feature type="compositionally biased region" description="Basic and acidic residues" evidence="1">
    <location>
        <begin position="55"/>
        <end position="64"/>
    </location>
</feature>
<feature type="compositionally biased region" description="Polar residues" evidence="1">
    <location>
        <begin position="36"/>
        <end position="54"/>
    </location>
</feature>
<dbReference type="Proteomes" id="UP000439903">
    <property type="component" value="Unassembled WGS sequence"/>
</dbReference>
<accession>A0A8H4AE69</accession>